<dbReference type="GO" id="GO:0006974">
    <property type="term" value="P:DNA damage response"/>
    <property type="evidence" value="ECO:0007669"/>
    <property type="project" value="TreeGrafter"/>
</dbReference>
<dbReference type="InterPro" id="IPR007497">
    <property type="entry name" value="SIMPL/DUF541"/>
</dbReference>
<sequence length="265" mass="28854">MEEIAKITKGLKKLHSPLPGAVTVLLFSGSVFLLALFVGEVKSYRLIGQGIEYRNTISVSGMGEVFAVPDIAEFSFAVIAEASDVREAQTKVTEKMNAILESIKKAGIEEKDIKTTNYSAQPRYEYIEGKRGSPGTQKLVGYEVSHWVSIKIRDTKKAGDMLALVGDGGATNVSGLSFTIDEEENLQMEARRKAIKDGEEKAEILARDLDVRIVKLVSFQEYGGPIFYQGYGGADMVSMKSAPAPEVPMGENSITSNVTLIYAID</sequence>
<dbReference type="Proteomes" id="UP000176512">
    <property type="component" value="Unassembled WGS sequence"/>
</dbReference>
<dbReference type="PANTHER" id="PTHR34387">
    <property type="entry name" value="SLR1258 PROTEIN"/>
    <property type="match status" value="1"/>
</dbReference>
<keyword evidence="1" id="KW-0812">Transmembrane</keyword>
<dbReference type="Gene3D" id="3.30.110.170">
    <property type="entry name" value="Protein of unknown function (DUF541), domain 1"/>
    <property type="match status" value="1"/>
</dbReference>
<evidence type="ECO:0000313" key="2">
    <source>
        <dbReference type="EMBL" id="OGY55561.1"/>
    </source>
</evidence>
<proteinExistence type="predicted"/>
<evidence type="ECO:0000313" key="3">
    <source>
        <dbReference type="Proteomes" id="UP000176512"/>
    </source>
</evidence>
<accession>A0A1G1YT72</accession>
<organism evidence="2 3">
    <name type="scientific">Candidatus Buchananbacteria bacterium RIFCSPLOWO2_01_FULL_46_12</name>
    <dbReference type="NCBI Taxonomy" id="1797546"/>
    <lineage>
        <taxon>Bacteria</taxon>
        <taxon>Candidatus Buchananiibacteriota</taxon>
    </lineage>
</organism>
<reference evidence="2 3" key="1">
    <citation type="journal article" date="2016" name="Nat. Commun.">
        <title>Thousands of microbial genomes shed light on interconnected biogeochemical processes in an aquifer system.</title>
        <authorList>
            <person name="Anantharaman K."/>
            <person name="Brown C.T."/>
            <person name="Hug L.A."/>
            <person name="Sharon I."/>
            <person name="Castelle C.J."/>
            <person name="Probst A.J."/>
            <person name="Thomas B.C."/>
            <person name="Singh A."/>
            <person name="Wilkins M.J."/>
            <person name="Karaoz U."/>
            <person name="Brodie E.L."/>
            <person name="Williams K.H."/>
            <person name="Hubbard S.S."/>
            <person name="Banfield J.F."/>
        </authorList>
    </citation>
    <scope>NUCLEOTIDE SEQUENCE [LARGE SCALE GENOMIC DNA]</scope>
</reference>
<evidence type="ECO:0000256" key="1">
    <source>
        <dbReference type="SAM" id="Phobius"/>
    </source>
</evidence>
<feature type="transmembrane region" description="Helical" evidence="1">
    <location>
        <begin position="20"/>
        <end position="39"/>
    </location>
</feature>
<protein>
    <recommendedName>
        <fullName evidence="4">SIMPL domain-containing protein</fullName>
    </recommendedName>
</protein>
<keyword evidence="1" id="KW-1133">Transmembrane helix</keyword>
<dbReference type="AlphaFoldDB" id="A0A1G1YT72"/>
<name>A0A1G1YT72_9BACT</name>
<comment type="caution">
    <text evidence="2">The sequence shown here is derived from an EMBL/GenBank/DDBJ whole genome shotgun (WGS) entry which is preliminary data.</text>
</comment>
<dbReference type="Pfam" id="PF04402">
    <property type="entry name" value="SIMPL"/>
    <property type="match status" value="1"/>
</dbReference>
<dbReference type="InterPro" id="IPR052022">
    <property type="entry name" value="26kDa_periplasmic_antigen"/>
</dbReference>
<evidence type="ECO:0008006" key="4">
    <source>
        <dbReference type="Google" id="ProtNLM"/>
    </source>
</evidence>
<dbReference type="EMBL" id="MHIP01000003">
    <property type="protein sequence ID" value="OGY55561.1"/>
    <property type="molecule type" value="Genomic_DNA"/>
</dbReference>
<dbReference type="PANTHER" id="PTHR34387:SF1">
    <property type="entry name" value="PERIPLASMIC IMMUNOGENIC PROTEIN"/>
    <property type="match status" value="1"/>
</dbReference>
<dbReference type="Gene3D" id="3.30.70.2970">
    <property type="entry name" value="Protein of unknown function (DUF541), domain 2"/>
    <property type="match status" value="1"/>
</dbReference>
<keyword evidence="1" id="KW-0472">Membrane</keyword>
<gene>
    <name evidence="2" type="ORF">A3A24_02615</name>
</gene>